<evidence type="ECO:0000313" key="2">
    <source>
        <dbReference type="Proteomes" id="UP000701853"/>
    </source>
</evidence>
<comment type="caution">
    <text evidence="1">The sequence shown here is derived from an EMBL/GenBank/DDBJ whole genome shotgun (WGS) entry which is preliminary data.</text>
</comment>
<organism evidence="1 2">
    <name type="scientific">Gossypium anomalum</name>
    <dbReference type="NCBI Taxonomy" id="47600"/>
    <lineage>
        <taxon>Eukaryota</taxon>
        <taxon>Viridiplantae</taxon>
        <taxon>Streptophyta</taxon>
        <taxon>Embryophyta</taxon>
        <taxon>Tracheophyta</taxon>
        <taxon>Spermatophyta</taxon>
        <taxon>Magnoliopsida</taxon>
        <taxon>eudicotyledons</taxon>
        <taxon>Gunneridae</taxon>
        <taxon>Pentapetalae</taxon>
        <taxon>rosids</taxon>
        <taxon>malvids</taxon>
        <taxon>Malvales</taxon>
        <taxon>Malvaceae</taxon>
        <taxon>Malvoideae</taxon>
        <taxon>Gossypium</taxon>
    </lineage>
</organism>
<evidence type="ECO:0008006" key="3">
    <source>
        <dbReference type="Google" id="ProtNLM"/>
    </source>
</evidence>
<dbReference type="AlphaFoldDB" id="A0A8J5ZCI5"/>
<keyword evidence="2" id="KW-1185">Reference proteome</keyword>
<evidence type="ECO:0000313" key="1">
    <source>
        <dbReference type="EMBL" id="KAG8503489.1"/>
    </source>
</evidence>
<dbReference type="Proteomes" id="UP000701853">
    <property type="component" value="Chromosome 1"/>
</dbReference>
<protein>
    <recommendedName>
        <fullName evidence="3">Retrotransposon gag domain-containing protein</fullName>
    </recommendedName>
</protein>
<sequence>MCFNVWLVSKISELRRPPWLARYLGHSTPATPTASAIDKGKGVVGGHPPGFPPKEHLPLSPLGELSNTLRPSSWGTSQKVPKLEKSVRLTPLLHSTARGFHFLTWPSYAHHLKERFGSNTYKDPMAELVTLKQIGTVDSYHDTFISLLNQLQLLENYALNIFTSNLKAEIGQYLQLFKPTSFVEGFLVARQVEDILAASPKKLTSGIRDKTQRSCIVSITCFVVQVAFCSHFP</sequence>
<gene>
    <name evidence="1" type="ORF">CXB51_001460</name>
</gene>
<reference evidence="1 2" key="1">
    <citation type="journal article" date="2021" name="bioRxiv">
        <title>The Gossypium anomalum genome as a resource for cotton improvement and evolutionary analysis of hybrid incompatibility.</title>
        <authorList>
            <person name="Grover C.E."/>
            <person name="Yuan D."/>
            <person name="Arick M.A."/>
            <person name="Miller E.R."/>
            <person name="Hu G."/>
            <person name="Peterson D.G."/>
            <person name="Wendel J.F."/>
            <person name="Udall J.A."/>
        </authorList>
    </citation>
    <scope>NUCLEOTIDE SEQUENCE [LARGE SCALE GENOMIC DNA]</scope>
    <source>
        <strain evidence="1">JFW-Udall</strain>
        <tissue evidence="1">Leaf</tissue>
    </source>
</reference>
<dbReference type="OrthoDB" id="1933597at2759"/>
<name>A0A8J5ZCI5_9ROSI</name>
<dbReference type="EMBL" id="JAHUZN010000001">
    <property type="protein sequence ID" value="KAG8503489.1"/>
    <property type="molecule type" value="Genomic_DNA"/>
</dbReference>
<proteinExistence type="predicted"/>
<accession>A0A8J5ZCI5</accession>